<reference evidence="2 3" key="1">
    <citation type="submission" date="2023-09" db="EMBL/GenBank/DDBJ databases">
        <title>Whole genome shotgun sequencing (WGS) of Bosea sp. ZW T0_25, isolated from stored onions (Allium cepa).</title>
        <authorList>
            <person name="Stoll D.A."/>
            <person name="Huch M."/>
        </authorList>
    </citation>
    <scope>NUCLEOTIDE SEQUENCE [LARGE SCALE GENOMIC DNA]</scope>
    <source>
        <strain evidence="2 3">ZW T0_25</strain>
    </source>
</reference>
<evidence type="ECO:0000313" key="2">
    <source>
        <dbReference type="EMBL" id="MDU0342446.1"/>
    </source>
</evidence>
<proteinExistence type="predicted"/>
<comment type="caution">
    <text evidence="2">The sequence shown here is derived from an EMBL/GenBank/DDBJ whole genome shotgun (WGS) entry which is preliminary data.</text>
</comment>
<evidence type="ECO:0000313" key="3">
    <source>
        <dbReference type="Proteomes" id="UP001254257"/>
    </source>
</evidence>
<dbReference type="EMBL" id="JAWDID010000040">
    <property type="protein sequence ID" value="MDU0342446.1"/>
    <property type="molecule type" value="Genomic_DNA"/>
</dbReference>
<protein>
    <submittedName>
        <fullName evidence="2">Uncharacterized protein</fullName>
    </submittedName>
</protein>
<organism evidence="2 3">
    <name type="scientific">Bosea rubneri</name>
    <dbReference type="NCBI Taxonomy" id="3075434"/>
    <lineage>
        <taxon>Bacteria</taxon>
        <taxon>Pseudomonadati</taxon>
        <taxon>Pseudomonadota</taxon>
        <taxon>Alphaproteobacteria</taxon>
        <taxon>Hyphomicrobiales</taxon>
        <taxon>Boseaceae</taxon>
        <taxon>Bosea</taxon>
    </lineage>
</organism>
<accession>A0ABU3SCN6</accession>
<sequence length="190" mass="21072">MPRILESRTDRLYCGCQDESTGSKGDASWGHLAPDRKALDESLAALTAELNDGGWEIKAVTPLIASYYYAASQYMVSLDRSNWGGYGVGYGAPYTEGLVVVAQRWVEISQEQQDERERRAAERAAAEAAATLEAKRRTREAELAKLAAEPVGKAGLLRDKWRFRRQDYPTEALAHGAKEVALKALRERPL</sequence>
<keyword evidence="3" id="KW-1185">Reference proteome</keyword>
<feature type="coiled-coil region" evidence="1">
    <location>
        <begin position="118"/>
        <end position="149"/>
    </location>
</feature>
<name>A0ABU3SCN6_9HYPH</name>
<dbReference type="Proteomes" id="UP001254257">
    <property type="component" value="Unassembled WGS sequence"/>
</dbReference>
<gene>
    <name evidence="2" type="ORF">RKE40_21320</name>
</gene>
<dbReference type="RefSeq" id="WP_316020219.1">
    <property type="nucleotide sequence ID" value="NZ_JAWDID010000040.1"/>
</dbReference>
<keyword evidence="1" id="KW-0175">Coiled coil</keyword>
<evidence type="ECO:0000256" key="1">
    <source>
        <dbReference type="SAM" id="Coils"/>
    </source>
</evidence>